<sequence length="120" mass="13280">MIAFAALALSTFVVAWWCARFWYAALRETLEPNWWPWLLPPITLIVIFIVSGIGALRDGNEVGGIGMLVMAGLLFLPFAGGLVAGLVALLKHRSRRRHEPAAVQNAPEPQRPYRAWGSID</sequence>
<organism evidence="3 4">
    <name type="scientific">Streptomyces halobius</name>
    <dbReference type="NCBI Taxonomy" id="2879846"/>
    <lineage>
        <taxon>Bacteria</taxon>
        <taxon>Bacillati</taxon>
        <taxon>Actinomycetota</taxon>
        <taxon>Actinomycetes</taxon>
        <taxon>Kitasatosporales</taxon>
        <taxon>Streptomycetaceae</taxon>
        <taxon>Streptomyces</taxon>
    </lineage>
</organism>
<gene>
    <name evidence="3" type="ORF">K9S39_11325</name>
</gene>
<feature type="transmembrane region" description="Helical" evidence="2">
    <location>
        <begin position="62"/>
        <end position="90"/>
    </location>
</feature>
<feature type="transmembrane region" description="Helical" evidence="2">
    <location>
        <begin position="6"/>
        <end position="25"/>
    </location>
</feature>
<proteinExistence type="predicted"/>
<accession>A0ABY4M7H0</accession>
<evidence type="ECO:0000256" key="2">
    <source>
        <dbReference type="SAM" id="Phobius"/>
    </source>
</evidence>
<dbReference type="RefSeq" id="WP_248863212.1">
    <property type="nucleotide sequence ID" value="NZ_CP086322.1"/>
</dbReference>
<reference evidence="3" key="1">
    <citation type="submission" date="2021-10" db="EMBL/GenBank/DDBJ databases">
        <title>Streptomyces nigrumlapis sp.nov.,an antimicrobial producing actinobacterium isolated from Black Gobi rocks.</title>
        <authorList>
            <person name="Wen Y."/>
            <person name="Zhang W."/>
            <person name="Liu X.G."/>
        </authorList>
    </citation>
    <scope>NUCLEOTIDE SEQUENCE</scope>
    <source>
        <strain evidence="3">ST13-2-2</strain>
    </source>
</reference>
<evidence type="ECO:0000256" key="1">
    <source>
        <dbReference type="SAM" id="MobiDB-lite"/>
    </source>
</evidence>
<dbReference type="Proteomes" id="UP000830115">
    <property type="component" value="Chromosome"/>
</dbReference>
<protein>
    <submittedName>
        <fullName evidence="3">Uncharacterized protein</fullName>
    </submittedName>
</protein>
<feature type="transmembrane region" description="Helical" evidence="2">
    <location>
        <begin position="37"/>
        <end position="56"/>
    </location>
</feature>
<evidence type="ECO:0000313" key="4">
    <source>
        <dbReference type="Proteomes" id="UP000830115"/>
    </source>
</evidence>
<keyword evidence="4" id="KW-1185">Reference proteome</keyword>
<feature type="region of interest" description="Disordered" evidence="1">
    <location>
        <begin position="97"/>
        <end position="120"/>
    </location>
</feature>
<name>A0ABY4M7H0_9ACTN</name>
<keyword evidence="2" id="KW-1133">Transmembrane helix</keyword>
<evidence type="ECO:0000313" key="3">
    <source>
        <dbReference type="EMBL" id="UQA92350.1"/>
    </source>
</evidence>
<dbReference type="EMBL" id="CP086322">
    <property type="protein sequence ID" value="UQA92350.1"/>
    <property type="molecule type" value="Genomic_DNA"/>
</dbReference>
<keyword evidence="2" id="KW-0812">Transmembrane</keyword>
<keyword evidence="2" id="KW-0472">Membrane</keyword>